<sequence>MRLKLLIWLLSTFDILTKKGRLLNLILGQIVLNQLWCREKDVTVWSDAKCALFWVKNESKFFRDLCKNELKKFEILTLN</sequence>
<protein>
    <submittedName>
        <fullName evidence="2 4">Uncharacterized protein</fullName>
    </submittedName>
</protein>
<dbReference type="AlphaFoldDB" id="A0A183HV11"/>
<reference evidence="4" key="1">
    <citation type="submission" date="2016-06" db="UniProtKB">
        <authorList>
            <consortium name="WormBaseParasite"/>
        </authorList>
    </citation>
    <scope>IDENTIFICATION</scope>
</reference>
<keyword evidence="3" id="KW-1185">Reference proteome</keyword>
<proteinExistence type="predicted"/>
<gene>
    <name evidence="2" type="ORF">OFLC_LOCUS11323</name>
</gene>
<dbReference type="EMBL" id="UZAJ01016243">
    <property type="protein sequence ID" value="VDO75654.1"/>
    <property type="molecule type" value="Genomic_DNA"/>
</dbReference>
<dbReference type="Proteomes" id="UP000267606">
    <property type="component" value="Unassembled WGS sequence"/>
</dbReference>
<evidence type="ECO:0000313" key="3">
    <source>
        <dbReference type="Proteomes" id="UP000267606"/>
    </source>
</evidence>
<reference evidence="2 3" key="2">
    <citation type="submission" date="2018-11" db="EMBL/GenBank/DDBJ databases">
        <authorList>
            <consortium name="Pathogen Informatics"/>
        </authorList>
    </citation>
    <scope>NUCLEOTIDE SEQUENCE [LARGE SCALE GENOMIC DNA]</scope>
</reference>
<dbReference type="WBParaSite" id="OFLC_0001132301-mRNA-1">
    <property type="protein sequence ID" value="OFLC_0001132301-mRNA-1"/>
    <property type="gene ID" value="OFLC_0001132301"/>
</dbReference>
<evidence type="ECO:0000313" key="2">
    <source>
        <dbReference type="EMBL" id="VDO75654.1"/>
    </source>
</evidence>
<organism evidence="4">
    <name type="scientific">Onchocerca flexuosa</name>
    <dbReference type="NCBI Taxonomy" id="387005"/>
    <lineage>
        <taxon>Eukaryota</taxon>
        <taxon>Metazoa</taxon>
        <taxon>Ecdysozoa</taxon>
        <taxon>Nematoda</taxon>
        <taxon>Chromadorea</taxon>
        <taxon>Rhabditida</taxon>
        <taxon>Spirurina</taxon>
        <taxon>Spiruromorpha</taxon>
        <taxon>Filarioidea</taxon>
        <taxon>Onchocercidae</taxon>
        <taxon>Onchocerca</taxon>
    </lineage>
</organism>
<keyword evidence="1" id="KW-0732">Signal</keyword>
<name>A0A183HV11_9BILA</name>
<accession>A0A183HV11</accession>
<evidence type="ECO:0000256" key="1">
    <source>
        <dbReference type="SAM" id="SignalP"/>
    </source>
</evidence>
<feature type="signal peptide" evidence="1">
    <location>
        <begin position="1"/>
        <end position="17"/>
    </location>
</feature>
<feature type="chain" id="PRO_5044552654" evidence="1">
    <location>
        <begin position="18"/>
        <end position="79"/>
    </location>
</feature>
<evidence type="ECO:0000313" key="4">
    <source>
        <dbReference type="WBParaSite" id="OFLC_0001132301-mRNA-1"/>
    </source>
</evidence>